<evidence type="ECO:0000259" key="2">
    <source>
        <dbReference type="Pfam" id="PF08484"/>
    </source>
</evidence>
<dbReference type="Pfam" id="PF08421">
    <property type="entry name" value="Methyltransf_13"/>
    <property type="match status" value="1"/>
</dbReference>
<dbReference type="PANTHER" id="PTHR43861:SF5">
    <property type="entry name" value="BLL5978 PROTEIN"/>
    <property type="match status" value="1"/>
</dbReference>
<evidence type="ECO:0000259" key="1">
    <source>
        <dbReference type="Pfam" id="PF08421"/>
    </source>
</evidence>
<evidence type="ECO:0000313" key="4">
    <source>
        <dbReference type="EMBL" id="VEH85715.1"/>
    </source>
</evidence>
<dbReference type="InterPro" id="IPR013630">
    <property type="entry name" value="Methyltransf_Zn-bd_dom_put"/>
</dbReference>
<dbReference type="RefSeq" id="WP_058461771.1">
    <property type="nucleotide sequence ID" value="NZ_CAAAHS010000005.1"/>
</dbReference>
<dbReference type="Gene3D" id="6.20.50.110">
    <property type="entry name" value="Methyltransferase, zinc-binding domain"/>
    <property type="match status" value="1"/>
</dbReference>
<feature type="domain" description="C-methyltransferase" evidence="2">
    <location>
        <begin position="264"/>
        <end position="419"/>
    </location>
</feature>
<accession>A0A0W0R4S6</accession>
<protein>
    <submittedName>
        <fullName evidence="3">Methyltransferase</fullName>
    </submittedName>
</protein>
<organism evidence="3 5">
    <name type="scientific">Legionella adelaidensis</name>
    <dbReference type="NCBI Taxonomy" id="45056"/>
    <lineage>
        <taxon>Bacteria</taxon>
        <taxon>Pseudomonadati</taxon>
        <taxon>Pseudomonadota</taxon>
        <taxon>Gammaproteobacteria</taxon>
        <taxon>Legionellales</taxon>
        <taxon>Legionellaceae</taxon>
        <taxon>Legionella</taxon>
    </lineage>
</organism>
<keyword evidence="3" id="KW-0808">Transferase</keyword>
<dbReference type="InterPro" id="IPR029063">
    <property type="entry name" value="SAM-dependent_MTases_sf"/>
</dbReference>
<dbReference type="PATRIC" id="fig|45056.6.peg.748"/>
<feature type="domain" description="Methyltransferase putative zinc binding" evidence="1">
    <location>
        <begin position="22"/>
        <end position="83"/>
    </location>
</feature>
<evidence type="ECO:0000313" key="6">
    <source>
        <dbReference type="Proteomes" id="UP000281170"/>
    </source>
</evidence>
<dbReference type="GO" id="GO:0032259">
    <property type="term" value="P:methylation"/>
    <property type="evidence" value="ECO:0007669"/>
    <property type="project" value="UniProtKB-KW"/>
</dbReference>
<dbReference type="PANTHER" id="PTHR43861">
    <property type="entry name" value="TRANS-ACONITATE 2-METHYLTRANSFERASE-RELATED"/>
    <property type="match status" value="1"/>
</dbReference>
<dbReference type="InterPro" id="IPR013691">
    <property type="entry name" value="MeTrfase_14"/>
</dbReference>
<dbReference type="Gene3D" id="3.40.50.720">
    <property type="entry name" value="NAD(P)-binding Rossmann-like Domain"/>
    <property type="match status" value="1"/>
</dbReference>
<dbReference type="Proteomes" id="UP000054859">
    <property type="component" value="Unassembled WGS sequence"/>
</dbReference>
<dbReference type="Pfam" id="PF13489">
    <property type="entry name" value="Methyltransf_23"/>
    <property type="match status" value="1"/>
</dbReference>
<evidence type="ECO:0000313" key="5">
    <source>
        <dbReference type="Proteomes" id="UP000054859"/>
    </source>
</evidence>
<name>A0A0W0R4S6_9GAMM</name>
<geneLocation type="plasmid" evidence="4 6">
    <name>20</name>
</geneLocation>
<keyword evidence="5" id="KW-1185">Reference proteome</keyword>
<dbReference type="STRING" id="45056.Lade_0725"/>
<keyword evidence="4" id="KW-0614">Plasmid</keyword>
<dbReference type="InterPro" id="IPR038576">
    <property type="entry name" value="Methyltransf_Zn-bd_dom_put_sf"/>
</dbReference>
<dbReference type="KEGG" id="ladl:NCTC12735_01350"/>
<sequence length="425" mass="47966">MFNHSINTRPNHNLSSGPLNHCQVCGSKKLELVMDLRNQPLCDSLLTKEQLSQPEQFYPLQQFWCKDCTLSQLNYVVPGDVVYHQNYPYRTGVTRELAAYQEQMAIDLITNLNIAPDSLVSDIGSNDGTLLSGFKKRGMRVIGVEPTNIAHIANEDGIETIHSPFNQQVAKQIVETSGQAKLVTATNVFAHMAALGDVIEGLEILVADDGFFVLENHYLIPIMERLQFDTIYHEHLRTYSLRSLITLFSYYNFTVIDATEVSRYGGNIRVCVAKGKNHTPKASVNELLAKEERIGLSDPDYYKTFCQKSIALKNQLLEFIIQCNQKNISIVGNSCPGRCSTLLNFAGIGPDLLPYLAEQPASLKLNKYLPGTHIPIVNNQRLIDEQPDYVILFAWHYAEPIMKQLRERGLRSKFVMPMPEFKIIA</sequence>
<dbReference type="Pfam" id="PF08484">
    <property type="entry name" value="Methyltransf_14"/>
    <property type="match status" value="1"/>
</dbReference>
<reference evidence="4 6" key="2">
    <citation type="submission" date="2018-12" db="EMBL/GenBank/DDBJ databases">
        <authorList>
            <consortium name="Pathogen Informatics"/>
        </authorList>
    </citation>
    <scope>NUCLEOTIDE SEQUENCE [LARGE SCALE GENOMIC DNA]</scope>
    <source>
        <strain evidence="4 6">NCTC12735</strain>
        <plasmid evidence="6">20</plasmid>
    </source>
</reference>
<proteinExistence type="predicted"/>
<dbReference type="OrthoDB" id="9815644at2"/>
<dbReference type="Proteomes" id="UP000281170">
    <property type="component" value="Plasmid 20"/>
</dbReference>
<dbReference type="AlphaFoldDB" id="A0A0W0R4S6"/>
<dbReference type="EMBL" id="LR134429">
    <property type="protein sequence ID" value="VEH85715.1"/>
    <property type="molecule type" value="Genomic_DNA"/>
</dbReference>
<keyword evidence="3" id="KW-0489">Methyltransferase</keyword>
<dbReference type="SUPFAM" id="SSF53335">
    <property type="entry name" value="S-adenosyl-L-methionine-dependent methyltransferases"/>
    <property type="match status" value="1"/>
</dbReference>
<dbReference type="GO" id="GO:0008168">
    <property type="term" value="F:methyltransferase activity"/>
    <property type="evidence" value="ECO:0007669"/>
    <property type="project" value="UniProtKB-KW"/>
</dbReference>
<reference evidence="3 5" key="1">
    <citation type="submission" date="2015-11" db="EMBL/GenBank/DDBJ databases">
        <title>Identification of large and diverse effector repertoires of 38 Legionella species.</title>
        <authorList>
            <person name="Burstein D."/>
            <person name="Amaro F."/>
            <person name="Zusman T."/>
            <person name="Lifshitz Z."/>
            <person name="Cohen O."/>
            <person name="Gilbert J.A."/>
            <person name="Pupko T."/>
            <person name="Shuman H.A."/>
            <person name="Segal G."/>
        </authorList>
    </citation>
    <scope>NUCLEOTIDE SEQUENCE [LARGE SCALE GENOMIC DNA]</scope>
    <source>
        <strain evidence="3 5">1762-AUS-E</strain>
    </source>
</reference>
<dbReference type="Gene3D" id="3.40.50.150">
    <property type="entry name" value="Vaccinia Virus protein VP39"/>
    <property type="match status" value="1"/>
</dbReference>
<dbReference type="EMBL" id="LNKA01000001">
    <property type="protein sequence ID" value="KTC66067.1"/>
    <property type="molecule type" value="Genomic_DNA"/>
</dbReference>
<gene>
    <name evidence="3" type="ORF">Lade_0725</name>
    <name evidence="4" type="ORF">NCTC12735_01350</name>
</gene>
<evidence type="ECO:0000313" key="3">
    <source>
        <dbReference type="EMBL" id="KTC66067.1"/>
    </source>
</evidence>
<dbReference type="Gene3D" id="6.10.250.3100">
    <property type="match status" value="1"/>
</dbReference>